<evidence type="ECO:0000256" key="4">
    <source>
        <dbReference type="ARBA" id="ARBA00023139"/>
    </source>
</evidence>
<dbReference type="GO" id="GO:0009279">
    <property type="term" value="C:cell outer membrane"/>
    <property type="evidence" value="ECO:0007669"/>
    <property type="project" value="UniProtKB-SubCell"/>
</dbReference>
<organism evidence="9 10">
    <name type="scientific">Stutzerimonas stutzeri</name>
    <name type="common">Pseudomonas stutzeri</name>
    <dbReference type="NCBI Taxonomy" id="316"/>
    <lineage>
        <taxon>Bacteria</taxon>
        <taxon>Pseudomonadati</taxon>
        <taxon>Pseudomonadota</taxon>
        <taxon>Gammaproteobacteria</taxon>
        <taxon>Pseudomonadales</taxon>
        <taxon>Pseudomonadaceae</taxon>
        <taxon>Stutzerimonas</taxon>
    </lineage>
</organism>
<dbReference type="RefSeq" id="WP_014597448.1">
    <property type="nucleotide sequence ID" value="NZ_JAMOJZ010000003.1"/>
</dbReference>
<keyword evidence="2 7" id="KW-1134">Transmembrane beta strand</keyword>
<evidence type="ECO:0000256" key="2">
    <source>
        <dbReference type="ARBA" id="ARBA00022452"/>
    </source>
</evidence>
<name>A0A4S2BG52_STUST</name>
<dbReference type="Gene3D" id="2.20.200.10">
    <property type="entry name" value="Outer membrane efflux proteins (OEP)"/>
    <property type="match status" value="1"/>
</dbReference>
<dbReference type="PROSITE" id="PS51257">
    <property type="entry name" value="PROKAR_LIPOPROTEIN"/>
    <property type="match status" value="1"/>
</dbReference>
<dbReference type="Proteomes" id="UP001158076">
    <property type="component" value="Unassembled WGS sequence"/>
</dbReference>
<evidence type="ECO:0000313" key="10">
    <source>
        <dbReference type="Proteomes" id="UP001158076"/>
    </source>
</evidence>
<dbReference type="AlphaFoldDB" id="A0A4S2BG52"/>
<evidence type="ECO:0000256" key="8">
    <source>
        <dbReference type="SAM" id="Coils"/>
    </source>
</evidence>
<evidence type="ECO:0000313" key="9">
    <source>
        <dbReference type="EMBL" id="MDH0148826.1"/>
    </source>
</evidence>
<gene>
    <name evidence="9" type="ORF">N7335_20760</name>
</gene>
<dbReference type="InterPro" id="IPR003423">
    <property type="entry name" value="OMP_efflux"/>
</dbReference>
<dbReference type="EMBL" id="JAODZE010000035">
    <property type="protein sequence ID" value="MDH0148826.1"/>
    <property type="molecule type" value="Genomic_DNA"/>
</dbReference>
<keyword evidence="6 7" id="KW-0449">Lipoprotein</keyword>
<dbReference type="PANTHER" id="PTHR30203">
    <property type="entry name" value="OUTER MEMBRANE CATION EFFLUX PROTEIN"/>
    <property type="match status" value="1"/>
</dbReference>
<dbReference type="Gene3D" id="1.20.1600.10">
    <property type="entry name" value="Outer membrane efflux proteins (OEP)"/>
    <property type="match status" value="1"/>
</dbReference>
<keyword evidence="5" id="KW-0998">Cell outer membrane</keyword>
<evidence type="ECO:0000256" key="7">
    <source>
        <dbReference type="RuleBase" id="RU362097"/>
    </source>
</evidence>
<evidence type="ECO:0000256" key="3">
    <source>
        <dbReference type="ARBA" id="ARBA00022692"/>
    </source>
</evidence>
<reference evidence="9" key="1">
    <citation type="submission" date="2022-09" db="EMBL/GenBank/DDBJ databases">
        <title>Intensive care unit water sources are persistently colonized with multi-drug resistant bacteria and are the site of extensive horizontal gene transfer of antibiotic resistance genes.</title>
        <authorList>
            <person name="Diorio-Toth L."/>
        </authorList>
    </citation>
    <scope>NUCLEOTIDE SEQUENCE</scope>
    <source>
        <strain evidence="9">GD04147</strain>
    </source>
</reference>
<dbReference type="SUPFAM" id="SSF56954">
    <property type="entry name" value="Outer membrane efflux proteins (OEP)"/>
    <property type="match status" value="1"/>
</dbReference>
<keyword evidence="3 7" id="KW-0812">Transmembrane</keyword>
<comment type="similarity">
    <text evidence="1 7">Belongs to the outer membrane factor (OMF) (TC 1.B.17) family.</text>
</comment>
<keyword evidence="8" id="KW-0175">Coiled coil</keyword>
<keyword evidence="4 7" id="KW-0564">Palmitate</keyword>
<dbReference type="InterPro" id="IPR010131">
    <property type="entry name" value="MdtP/NodT-like"/>
</dbReference>
<evidence type="ECO:0000256" key="5">
    <source>
        <dbReference type="ARBA" id="ARBA00023237"/>
    </source>
</evidence>
<feature type="coiled-coil region" evidence="8">
    <location>
        <begin position="379"/>
        <end position="406"/>
    </location>
</feature>
<evidence type="ECO:0000256" key="6">
    <source>
        <dbReference type="ARBA" id="ARBA00023288"/>
    </source>
</evidence>
<sequence length="465" mass="51086">MRKTGLLGTLALTLVMAGCVPPRQPLPPEARLNEVPSQWRQPNHGNAPVAQWWRGFGDPALLDLVDRALARNTDVLIGAERLAAAREQIRLSRAALLPSLDAVFGLERSQDLGPLGLTRTTAAQPGLQFAYEVDLWGRLASLREAAELQFQASEAEQQTLRLALAATVAQGYVALLSLDRQLLLTHETVRSRRAALAVAEDRSRMGYTSELEQTQARSEYEAAAQLVPQLEQAILEQEHALRRLTGDPPGPVPRGTLAALQAPAVPGSLPSALLRQRPDLYQAELQLAASDRFLDSERDRFLPRVQLSASLGRLYVDALDYDPVKVWSLGASVLAPLFDGERLEAGVAVATAERNQAAYAYRRAALNAFSEVENALSGLDSLARQSRRLEARREVLARSLAIAEDRYHGGYSSYLEALDAQRNLFDTQLAEVQLQEAQLNRLIELYRALGGGWRAPEQAATERTE</sequence>
<dbReference type="GO" id="GO:0015562">
    <property type="term" value="F:efflux transmembrane transporter activity"/>
    <property type="evidence" value="ECO:0007669"/>
    <property type="project" value="InterPro"/>
</dbReference>
<evidence type="ECO:0000256" key="1">
    <source>
        <dbReference type="ARBA" id="ARBA00007613"/>
    </source>
</evidence>
<accession>A0A4S2BG52</accession>
<comment type="caution">
    <text evidence="9">The sequence shown here is derived from an EMBL/GenBank/DDBJ whole genome shotgun (WGS) entry which is preliminary data.</text>
</comment>
<comment type="subcellular location">
    <subcellularLocation>
        <location evidence="7">Cell outer membrane</location>
        <topology evidence="7">Lipid-anchor</topology>
    </subcellularLocation>
</comment>
<keyword evidence="7" id="KW-0472">Membrane</keyword>
<dbReference type="NCBIfam" id="TIGR01845">
    <property type="entry name" value="outer_NodT"/>
    <property type="match status" value="1"/>
</dbReference>
<proteinExistence type="inferred from homology"/>
<dbReference type="Pfam" id="PF02321">
    <property type="entry name" value="OEP"/>
    <property type="match status" value="2"/>
</dbReference>
<protein>
    <submittedName>
        <fullName evidence="9">Efflux transporter outer membrane subunit</fullName>
    </submittedName>
</protein>